<keyword evidence="2" id="KW-1185">Reference proteome</keyword>
<dbReference type="AlphaFoldDB" id="A0A1G7AH71"/>
<organism evidence="1 2">
    <name type="scientific">Auraticoccus monumenti</name>
    <dbReference type="NCBI Taxonomy" id="675864"/>
    <lineage>
        <taxon>Bacteria</taxon>
        <taxon>Bacillati</taxon>
        <taxon>Actinomycetota</taxon>
        <taxon>Actinomycetes</taxon>
        <taxon>Propionibacteriales</taxon>
        <taxon>Propionibacteriaceae</taxon>
        <taxon>Auraticoccus</taxon>
    </lineage>
</organism>
<evidence type="ECO:0000313" key="2">
    <source>
        <dbReference type="Proteomes" id="UP000198546"/>
    </source>
</evidence>
<accession>A0A1G7AH71</accession>
<reference evidence="1 2" key="1">
    <citation type="submission" date="2016-10" db="EMBL/GenBank/DDBJ databases">
        <authorList>
            <person name="de Groot N.N."/>
        </authorList>
    </citation>
    <scope>NUCLEOTIDE SEQUENCE [LARGE SCALE GENOMIC DNA]</scope>
    <source>
        <strain evidence="1 2">MON 2.2</strain>
    </source>
</reference>
<gene>
    <name evidence="1" type="ORF">SAMN04489747_2615</name>
</gene>
<dbReference type="Proteomes" id="UP000198546">
    <property type="component" value="Chromosome i"/>
</dbReference>
<name>A0A1G7AH71_9ACTN</name>
<protein>
    <submittedName>
        <fullName evidence="1">Uncharacterized protein</fullName>
    </submittedName>
</protein>
<sequence>MSLLIRDRSEHFFELLSAGSGDDHDGMAVCVLAGGIDQQNVGYSDTARACQVHRPRFLLLGAFAVTTNPHIHDQFTRECYAVDLVVVASGEPLDGLDVMASCLRSQARDLRTRETEAAVQVSEKRGLGHDLIHSHD</sequence>
<proteinExistence type="predicted"/>
<evidence type="ECO:0000313" key="1">
    <source>
        <dbReference type="EMBL" id="SDE14149.1"/>
    </source>
</evidence>
<dbReference type="EMBL" id="LT629688">
    <property type="protein sequence ID" value="SDE14149.1"/>
    <property type="molecule type" value="Genomic_DNA"/>
</dbReference>